<sequence>MVEEDRCISICSVSGFVTNILSGALTCVFALVGSLVGAITGALAGRASHSGLFRGAGLGAVAGAVLSVEVLEASRAYWRSQHSGSSSLLSITGFLADFFNGRFMREFLRPSFSSVQRWQVNLTEMSYEDIYDMLLPAEGRIKGASQEFLGSLPQHVVTKGSRVDACGDVVCCVICLQELDEGDVARTLPACKHTFHMKCVDEWLSRRLLCPVCRQYM</sequence>
<dbReference type="PANTHER" id="PTHR46151:SF18">
    <property type="entry name" value="NEP1-INTERACTING PROTEIN-LIKE 2"/>
    <property type="match status" value="1"/>
</dbReference>
<feature type="domain" description="RING-type" evidence="8">
    <location>
        <begin position="172"/>
        <end position="214"/>
    </location>
</feature>
<dbReference type="OrthoDB" id="9984778at2759"/>
<accession>A0A9D4UYI1</accession>
<reference evidence="9" key="1">
    <citation type="submission" date="2021-01" db="EMBL/GenBank/DDBJ databases">
        <title>Adiantum capillus-veneris genome.</title>
        <authorList>
            <person name="Fang Y."/>
            <person name="Liao Q."/>
        </authorList>
    </citation>
    <scope>NUCLEOTIDE SEQUENCE</scope>
    <source>
        <strain evidence="9">H3</strain>
        <tissue evidence="9">Leaf</tissue>
    </source>
</reference>
<dbReference type="GO" id="GO:0008270">
    <property type="term" value="F:zinc ion binding"/>
    <property type="evidence" value="ECO:0007669"/>
    <property type="project" value="UniProtKB-KW"/>
</dbReference>
<evidence type="ECO:0000256" key="4">
    <source>
        <dbReference type="ARBA" id="ARBA00022833"/>
    </source>
</evidence>
<dbReference type="SUPFAM" id="SSF57850">
    <property type="entry name" value="RING/U-box"/>
    <property type="match status" value="1"/>
</dbReference>
<evidence type="ECO:0000256" key="2">
    <source>
        <dbReference type="ARBA" id="ARBA00022723"/>
    </source>
</evidence>
<dbReference type="PROSITE" id="PS50089">
    <property type="entry name" value="ZF_RING_2"/>
    <property type="match status" value="1"/>
</dbReference>
<keyword evidence="7" id="KW-0812">Transmembrane</keyword>
<dbReference type="EMBL" id="JABFUD020000008">
    <property type="protein sequence ID" value="KAI5076455.1"/>
    <property type="molecule type" value="Genomic_DNA"/>
</dbReference>
<dbReference type="GO" id="GO:0016020">
    <property type="term" value="C:membrane"/>
    <property type="evidence" value="ECO:0007669"/>
    <property type="project" value="UniProtKB-SubCell"/>
</dbReference>
<name>A0A9D4UYI1_ADICA</name>
<keyword evidence="4" id="KW-0862">Zinc</keyword>
<evidence type="ECO:0000256" key="3">
    <source>
        <dbReference type="ARBA" id="ARBA00022771"/>
    </source>
</evidence>
<dbReference type="SMART" id="SM00184">
    <property type="entry name" value="RING"/>
    <property type="match status" value="1"/>
</dbReference>
<organism evidence="9 10">
    <name type="scientific">Adiantum capillus-veneris</name>
    <name type="common">Maidenhair fern</name>
    <dbReference type="NCBI Taxonomy" id="13818"/>
    <lineage>
        <taxon>Eukaryota</taxon>
        <taxon>Viridiplantae</taxon>
        <taxon>Streptophyta</taxon>
        <taxon>Embryophyta</taxon>
        <taxon>Tracheophyta</taxon>
        <taxon>Polypodiopsida</taxon>
        <taxon>Polypodiidae</taxon>
        <taxon>Polypodiales</taxon>
        <taxon>Pteridineae</taxon>
        <taxon>Pteridaceae</taxon>
        <taxon>Vittarioideae</taxon>
        <taxon>Adiantum</taxon>
    </lineage>
</organism>
<gene>
    <name evidence="9" type="ORF">GOP47_0008520</name>
</gene>
<evidence type="ECO:0000256" key="6">
    <source>
        <dbReference type="PROSITE-ProRule" id="PRU00175"/>
    </source>
</evidence>
<evidence type="ECO:0000313" key="9">
    <source>
        <dbReference type="EMBL" id="KAI5076455.1"/>
    </source>
</evidence>
<feature type="transmembrane region" description="Helical" evidence="7">
    <location>
        <begin position="20"/>
        <end position="44"/>
    </location>
</feature>
<evidence type="ECO:0000256" key="5">
    <source>
        <dbReference type="ARBA" id="ARBA00023136"/>
    </source>
</evidence>
<dbReference type="PANTHER" id="PTHR46151">
    <property type="entry name" value="NEP1-INTERACTING PROTEIN-LIKE 2"/>
    <property type="match status" value="1"/>
</dbReference>
<comment type="subcellular location">
    <subcellularLocation>
        <location evidence="1">Membrane</location>
    </subcellularLocation>
</comment>
<dbReference type="AlphaFoldDB" id="A0A9D4UYI1"/>
<keyword evidence="7" id="KW-1133">Transmembrane helix</keyword>
<keyword evidence="3 6" id="KW-0863">Zinc-finger</keyword>
<keyword evidence="2" id="KW-0479">Metal-binding</keyword>
<keyword evidence="5 7" id="KW-0472">Membrane</keyword>
<evidence type="ECO:0000313" key="10">
    <source>
        <dbReference type="Proteomes" id="UP000886520"/>
    </source>
</evidence>
<protein>
    <recommendedName>
        <fullName evidence="8">RING-type domain-containing protein</fullName>
    </recommendedName>
</protein>
<dbReference type="Pfam" id="PF13639">
    <property type="entry name" value="zf-RING_2"/>
    <property type="match status" value="1"/>
</dbReference>
<dbReference type="InterPro" id="IPR001841">
    <property type="entry name" value="Znf_RING"/>
</dbReference>
<evidence type="ECO:0000256" key="1">
    <source>
        <dbReference type="ARBA" id="ARBA00004370"/>
    </source>
</evidence>
<feature type="transmembrane region" description="Helical" evidence="7">
    <location>
        <begin position="51"/>
        <end position="71"/>
    </location>
</feature>
<evidence type="ECO:0000259" key="8">
    <source>
        <dbReference type="PROSITE" id="PS50089"/>
    </source>
</evidence>
<dbReference type="InterPro" id="IPR013083">
    <property type="entry name" value="Znf_RING/FYVE/PHD"/>
</dbReference>
<keyword evidence="10" id="KW-1185">Reference proteome</keyword>
<evidence type="ECO:0000256" key="7">
    <source>
        <dbReference type="SAM" id="Phobius"/>
    </source>
</evidence>
<dbReference type="Proteomes" id="UP000886520">
    <property type="component" value="Chromosome 8"/>
</dbReference>
<comment type="caution">
    <text evidence="9">The sequence shown here is derived from an EMBL/GenBank/DDBJ whole genome shotgun (WGS) entry which is preliminary data.</text>
</comment>
<proteinExistence type="predicted"/>
<dbReference type="Gene3D" id="3.30.40.10">
    <property type="entry name" value="Zinc/RING finger domain, C3HC4 (zinc finger)"/>
    <property type="match status" value="1"/>
</dbReference>